<dbReference type="Gene3D" id="3.40.50.11410">
    <property type="match status" value="1"/>
</dbReference>
<dbReference type="CDD" id="cd00880">
    <property type="entry name" value="Era_like"/>
    <property type="match status" value="1"/>
</dbReference>
<dbReference type="InterPro" id="IPR005225">
    <property type="entry name" value="Small_GTP-bd"/>
</dbReference>
<sequence length="402" mass="44156">MDLNAVPSANRTHIAFFGVRNAGKSSVMNAVTGQNIAIVSDIKGTTTDPVYKAMELLPLGPVTIIDTPGIDDEGTLGKLRVEKTKQVLRKTDIAVLVVDATKNMTAADEAMLGLFIEQKIPYVIAYNKIDMGLPTGKIDKEHGIFISTKQNKGIFELKERLAHLLKTGDEKTLLKDIVSAGDIVILVIPIDKAAPKGRLILPQQQTIREILDVGAAAVITQDDKLAETIANLKVKPKMVITDSQAFANVNKQTPDDILLTSFSILFSRYKGNLLAQMNAVKTFDSLQDGDEILIAEGCTHHRQCDDIGTVKLPRWIKNYTGKEPVFTFSSGTQFPDSLDKYKLVVHCGGCMLNEKEMQYRLACAARQNVPMTNYGTAIAYMNGILKRSVQVFADVDKRYAVL</sequence>
<dbReference type="InterPro" id="IPR006073">
    <property type="entry name" value="GTP-bd"/>
</dbReference>
<dbReference type="PRINTS" id="PR00326">
    <property type="entry name" value="GTP1OBG"/>
</dbReference>
<evidence type="ECO:0000259" key="3">
    <source>
        <dbReference type="Pfam" id="PF01926"/>
    </source>
</evidence>
<evidence type="ECO:0000259" key="5">
    <source>
        <dbReference type="Pfam" id="PF18133"/>
    </source>
</evidence>
<evidence type="ECO:0000256" key="1">
    <source>
        <dbReference type="ARBA" id="ARBA00022741"/>
    </source>
</evidence>
<dbReference type="EMBL" id="SMAA01000005">
    <property type="protein sequence ID" value="TCS80088.1"/>
    <property type="molecule type" value="Genomic_DNA"/>
</dbReference>
<proteinExistence type="predicted"/>
<keyword evidence="1" id="KW-0547">Nucleotide-binding</keyword>
<keyword evidence="2" id="KW-0342">GTP-binding</keyword>
<feature type="domain" description="Hydrogen maturase F dimerization" evidence="4">
    <location>
        <begin position="173"/>
        <end position="271"/>
    </location>
</feature>
<protein>
    <submittedName>
        <fullName evidence="6">Iron-only hydrogenase maturation protein HydF</fullName>
    </submittedName>
</protein>
<dbReference type="RefSeq" id="WP_132548465.1">
    <property type="nucleotide sequence ID" value="NZ_SMAA01000005.1"/>
</dbReference>
<name>A0A4R3KAR2_9FIRM</name>
<feature type="domain" description="G" evidence="3">
    <location>
        <begin position="13"/>
        <end position="128"/>
    </location>
</feature>
<dbReference type="Pfam" id="PF01926">
    <property type="entry name" value="MMR_HSR1"/>
    <property type="match status" value="1"/>
</dbReference>
<dbReference type="Pfam" id="PF18128">
    <property type="entry name" value="HydF_dimer"/>
    <property type="match status" value="1"/>
</dbReference>
<dbReference type="NCBIfam" id="TIGR00231">
    <property type="entry name" value="small_GTP"/>
    <property type="match status" value="1"/>
</dbReference>
<keyword evidence="7" id="KW-1185">Reference proteome</keyword>
<dbReference type="GO" id="GO:0002098">
    <property type="term" value="P:tRNA wobble uridine modification"/>
    <property type="evidence" value="ECO:0007669"/>
    <property type="project" value="TreeGrafter"/>
</dbReference>
<dbReference type="InterPro" id="IPR023873">
    <property type="entry name" value="FeFe-hyd_GTPase_HydF"/>
</dbReference>
<dbReference type="InterPro" id="IPR041606">
    <property type="entry name" value="HydF_dimer"/>
</dbReference>
<dbReference type="GO" id="GO:0005525">
    <property type="term" value="F:GTP binding"/>
    <property type="evidence" value="ECO:0007669"/>
    <property type="project" value="UniProtKB-KW"/>
</dbReference>
<organism evidence="6 7">
    <name type="scientific">Pectinatus cerevisiiphilus</name>
    <dbReference type="NCBI Taxonomy" id="86956"/>
    <lineage>
        <taxon>Bacteria</taxon>
        <taxon>Bacillati</taxon>
        <taxon>Bacillota</taxon>
        <taxon>Negativicutes</taxon>
        <taxon>Selenomonadales</taxon>
        <taxon>Selenomonadaceae</taxon>
        <taxon>Pectinatus</taxon>
    </lineage>
</organism>
<dbReference type="Pfam" id="PF18133">
    <property type="entry name" value="HydF_tetramer"/>
    <property type="match status" value="1"/>
</dbReference>
<feature type="domain" description="Hydrogen maturase F tetramerization" evidence="5">
    <location>
        <begin position="277"/>
        <end position="390"/>
    </location>
</feature>
<dbReference type="Proteomes" id="UP000295188">
    <property type="component" value="Unassembled WGS sequence"/>
</dbReference>
<dbReference type="PANTHER" id="PTHR42714">
    <property type="entry name" value="TRNA MODIFICATION GTPASE GTPBP3"/>
    <property type="match status" value="1"/>
</dbReference>
<dbReference type="GO" id="GO:0030488">
    <property type="term" value="P:tRNA methylation"/>
    <property type="evidence" value="ECO:0007669"/>
    <property type="project" value="TreeGrafter"/>
</dbReference>
<evidence type="ECO:0000256" key="2">
    <source>
        <dbReference type="ARBA" id="ARBA00023134"/>
    </source>
</evidence>
<accession>A0A4R3KAR2</accession>
<dbReference type="InterPro" id="IPR040644">
    <property type="entry name" value="HydF_tetramer"/>
</dbReference>
<gene>
    <name evidence="6" type="ORF">EDC37_105160</name>
</gene>
<dbReference type="AlphaFoldDB" id="A0A4R3KAR2"/>
<reference evidence="6 7" key="1">
    <citation type="submission" date="2019-03" db="EMBL/GenBank/DDBJ databases">
        <title>Genomic Encyclopedia of Type Strains, Phase IV (KMG-IV): sequencing the most valuable type-strain genomes for metagenomic binning, comparative biology and taxonomic classification.</title>
        <authorList>
            <person name="Goeker M."/>
        </authorList>
    </citation>
    <scope>NUCLEOTIDE SEQUENCE [LARGE SCALE GENOMIC DNA]</scope>
    <source>
        <strain evidence="6 7">DSM 20467</strain>
    </source>
</reference>
<dbReference type="Gene3D" id="3.40.50.11420">
    <property type="match status" value="1"/>
</dbReference>
<evidence type="ECO:0000313" key="7">
    <source>
        <dbReference type="Proteomes" id="UP000295188"/>
    </source>
</evidence>
<dbReference type="PANTHER" id="PTHR42714:SF6">
    <property type="entry name" value="TRANSLATION INITIATION FACTOR IF-2"/>
    <property type="match status" value="1"/>
</dbReference>
<dbReference type="OrthoDB" id="9811338at2"/>
<comment type="caution">
    <text evidence="6">The sequence shown here is derived from an EMBL/GenBank/DDBJ whole genome shotgun (WGS) entry which is preliminary data.</text>
</comment>
<dbReference type="Gene3D" id="3.40.50.300">
    <property type="entry name" value="P-loop containing nucleotide triphosphate hydrolases"/>
    <property type="match status" value="1"/>
</dbReference>
<evidence type="ECO:0000259" key="4">
    <source>
        <dbReference type="Pfam" id="PF18128"/>
    </source>
</evidence>
<dbReference type="NCBIfam" id="TIGR03918">
    <property type="entry name" value="GTP_HydF"/>
    <property type="match status" value="1"/>
</dbReference>
<dbReference type="GO" id="GO:0005737">
    <property type="term" value="C:cytoplasm"/>
    <property type="evidence" value="ECO:0007669"/>
    <property type="project" value="TreeGrafter"/>
</dbReference>
<dbReference type="InterPro" id="IPR027417">
    <property type="entry name" value="P-loop_NTPase"/>
</dbReference>
<evidence type="ECO:0000313" key="6">
    <source>
        <dbReference type="EMBL" id="TCS80088.1"/>
    </source>
</evidence>
<dbReference type="SUPFAM" id="SSF52540">
    <property type="entry name" value="P-loop containing nucleoside triphosphate hydrolases"/>
    <property type="match status" value="1"/>
</dbReference>